<dbReference type="Proteomes" id="UP000050791">
    <property type="component" value="Unassembled WGS sequence"/>
</dbReference>
<evidence type="ECO:0000256" key="1">
    <source>
        <dbReference type="SAM" id="MobiDB-lite"/>
    </source>
</evidence>
<accession>A0AA85BSZ4</accession>
<feature type="chain" id="PRO_5041700913" evidence="2">
    <location>
        <begin position="18"/>
        <end position="126"/>
    </location>
</feature>
<reference evidence="4" key="1">
    <citation type="submission" date="2023-11" db="UniProtKB">
        <authorList>
            <consortium name="WormBaseParasite"/>
        </authorList>
    </citation>
    <scope>IDENTIFICATION</scope>
</reference>
<sequence length="126" mass="14289">MKLIYFYLITCIPLIYSDKGFSHDGYDDDVSSFFNNGNDLYGGYYSGNYDDHHQHPPPHNPDDGDQPPPPPPSPPRGLMMVNNKYLYHPLNLRVVKNLKDQIGLMATEIILGHTITTVIITDIIMI</sequence>
<evidence type="ECO:0000313" key="4">
    <source>
        <dbReference type="WBParaSite" id="SMTH1_74770.1"/>
    </source>
</evidence>
<dbReference type="WBParaSite" id="SMTH1_74770.1">
    <property type="protein sequence ID" value="SMTH1_74770.1"/>
    <property type="gene ID" value="SMTH1_74770"/>
</dbReference>
<evidence type="ECO:0000313" key="3">
    <source>
        <dbReference type="Proteomes" id="UP000050791"/>
    </source>
</evidence>
<feature type="compositionally biased region" description="Pro residues" evidence="1">
    <location>
        <begin position="66"/>
        <end position="75"/>
    </location>
</feature>
<feature type="region of interest" description="Disordered" evidence="1">
    <location>
        <begin position="45"/>
        <end position="78"/>
    </location>
</feature>
<evidence type="ECO:0000256" key="2">
    <source>
        <dbReference type="SAM" id="SignalP"/>
    </source>
</evidence>
<name>A0AA85BSZ4_9TREM</name>
<keyword evidence="2" id="KW-0732">Signal</keyword>
<proteinExistence type="predicted"/>
<organism evidence="3 4">
    <name type="scientific">Schistosoma mattheei</name>
    <dbReference type="NCBI Taxonomy" id="31246"/>
    <lineage>
        <taxon>Eukaryota</taxon>
        <taxon>Metazoa</taxon>
        <taxon>Spiralia</taxon>
        <taxon>Lophotrochozoa</taxon>
        <taxon>Platyhelminthes</taxon>
        <taxon>Trematoda</taxon>
        <taxon>Digenea</taxon>
        <taxon>Strigeidida</taxon>
        <taxon>Schistosomatoidea</taxon>
        <taxon>Schistosomatidae</taxon>
        <taxon>Schistosoma</taxon>
    </lineage>
</organism>
<feature type="signal peptide" evidence="2">
    <location>
        <begin position="1"/>
        <end position="17"/>
    </location>
</feature>
<dbReference type="AlphaFoldDB" id="A0AA85BSZ4"/>
<protein>
    <submittedName>
        <fullName evidence="4">Uncharacterized protein</fullName>
    </submittedName>
</protein>